<sequence length="252" mass="27915">MRALRISEQAPGVGSILCNFMIKKQLRVEYEEAQIWEWTRDDRVALADFLAQLSPEDLSATTLCPEWTVSDAAAHLLSMATNSKWQLTWKYLRSGLNIEKASQRTIAETHTRLTDIEIIATLRATAGAQTTPPGLRPLGVFGELITHIADIAVALDTTVDVPVEHFVVGLEYMQYRRKSNTRFTLTRHGRQPVVDCAALTDGLYLEATDIEWSIGEGELVQGPAALLILAMTGRQAALDQLTGSGVEILRQR</sequence>
<evidence type="ECO:0000313" key="2">
    <source>
        <dbReference type="EMBL" id="CAB5069366.1"/>
    </source>
</evidence>
<gene>
    <name evidence="2" type="ORF">UFOPK4354_02025</name>
</gene>
<dbReference type="InterPro" id="IPR024344">
    <property type="entry name" value="MDMPI_metal-binding"/>
</dbReference>
<dbReference type="GO" id="GO:0046872">
    <property type="term" value="F:metal ion binding"/>
    <property type="evidence" value="ECO:0007669"/>
    <property type="project" value="InterPro"/>
</dbReference>
<protein>
    <submittedName>
        <fullName evidence="2">Unannotated protein</fullName>
    </submittedName>
</protein>
<feature type="domain" description="Mycothiol-dependent maleylpyruvate isomerase metal-binding" evidence="1">
    <location>
        <begin position="43"/>
        <end position="126"/>
    </location>
</feature>
<reference evidence="2" key="1">
    <citation type="submission" date="2020-05" db="EMBL/GenBank/DDBJ databases">
        <authorList>
            <person name="Chiriac C."/>
            <person name="Salcher M."/>
            <person name="Ghai R."/>
            <person name="Kavagutti S V."/>
        </authorList>
    </citation>
    <scope>NUCLEOTIDE SEQUENCE</scope>
</reference>
<dbReference type="Gene3D" id="1.20.120.450">
    <property type="entry name" value="dinb family like domain"/>
    <property type="match status" value="1"/>
</dbReference>
<dbReference type="AlphaFoldDB" id="A0A6J7UX70"/>
<dbReference type="SUPFAM" id="SSF109854">
    <property type="entry name" value="DinB/YfiT-like putative metalloenzymes"/>
    <property type="match status" value="1"/>
</dbReference>
<dbReference type="InterPro" id="IPR034660">
    <property type="entry name" value="DinB/YfiT-like"/>
</dbReference>
<accession>A0A6J7UX70</accession>
<dbReference type="Pfam" id="PF11716">
    <property type="entry name" value="MDMPI_N"/>
    <property type="match status" value="1"/>
</dbReference>
<organism evidence="2">
    <name type="scientific">freshwater metagenome</name>
    <dbReference type="NCBI Taxonomy" id="449393"/>
    <lineage>
        <taxon>unclassified sequences</taxon>
        <taxon>metagenomes</taxon>
        <taxon>ecological metagenomes</taxon>
    </lineage>
</organism>
<dbReference type="InterPro" id="IPR017517">
    <property type="entry name" value="Maleyloyr_isom"/>
</dbReference>
<dbReference type="EMBL" id="CAFBQW010000335">
    <property type="protein sequence ID" value="CAB5069366.1"/>
    <property type="molecule type" value="Genomic_DNA"/>
</dbReference>
<proteinExistence type="predicted"/>
<dbReference type="NCBIfam" id="TIGR03083">
    <property type="entry name" value="maleylpyruvate isomerase family mycothiol-dependent enzyme"/>
    <property type="match status" value="1"/>
</dbReference>
<evidence type="ECO:0000259" key="1">
    <source>
        <dbReference type="Pfam" id="PF11716"/>
    </source>
</evidence>
<name>A0A6J7UX70_9ZZZZ</name>